<dbReference type="PROSITE" id="PS50878">
    <property type="entry name" value="RT_POL"/>
    <property type="match status" value="1"/>
</dbReference>
<dbReference type="AlphaFoldDB" id="A0A7I4YTT4"/>
<sequence>MPLCLRFVDLKKAFDVRMLHDIVLITPNIEQAEQMLAKFDNACGKIGLRLNLKKTMFMQNGLVPYAPSALNGRNISECSSYVYLGRS</sequence>
<organism evidence="2 3">
    <name type="scientific">Haemonchus contortus</name>
    <name type="common">Barber pole worm</name>
    <dbReference type="NCBI Taxonomy" id="6289"/>
    <lineage>
        <taxon>Eukaryota</taxon>
        <taxon>Metazoa</taxon>
        <taxon>Ecdysozoa</taxon>
        <taxon>Nematoda</taxon>
        <taxon>Chromadorea</taxon>
        <taxon>Rhabditida</taxon>
        <taxon>Rhabditina</taxon>
        <taxon>Rhabditomorpha</taxon>
        <taxon>Strongyloidea</taxon>
        <taxon>Trichostrongylidae</taxon>
        <taxon>Haemonchus</taxon>
    </lineage>
</organism>
<dbReference type="WBParaSite" id="HCON_00133760-00001">
    <property type="protein sequence ID" value="HCON_00133760-00001"/>
    <property type="gene ID" value="HCON_00133760"/>
</dbReference>
<dbReference type="OMA" id="HLRFAYN"/>
<dbReference type="OrthoDB" id="5810156at2759"/>
<protein>
    <submittedName>
        <fullName evidence="3">Reverse transcriptase domain-containing protein</fullName>
    </submittedName>
</protein>
<name>A0A7I4YTT4_HAECO</name>
<accession>A0A7I4YTT4</accession>
<feature type="domain" description="Reverse transcriptase" evidence="1">
    <location>
        <begin position="1"/>
        <end position="87"/>
    </location>
</feature>
<proteinExistence type="predicted"/>
<keyword evidence="2" id="KW-1185">Reference proteome</keyword>
<dbReference type="Proteomes" id="UP000025227">
    <property type="component" value="Unplaced"/>
</dbReference>
<evidence type="ECO:0000313" key="3">
    <source>
        <dbReference type="WBParaSite" id="HCON_00133760-00001"/>
    </source>
</evidence>
<dbReference type="InterPro" id="IPR000477">
    <property type="entry name" value="RT_dom"/>
</dbReference>
<evidence type="ECO:0000259" key="1">
    <source>
        <dbReference type="PROSITE" id="PS50878"/>
    </source>
</evidence>
<reference evidence="3" key="1">
    <citation type="submission" date="2020-12" db="UniProtKB">
        <authorList>
            <consortium name="WormBaseParasite"/>
        </authorList>
    </citation>
    <scope>IDENTIFICATION</scope>
    <source>
        <strain evidence="3">MHco3</strain>
    </source>
</reference>
<evidence type="ECO:0000313" key="2">
    <source>
        <dbReference type="Proteomes" id="UP000025227"/>
    </source>
</evidence>